<dbReference type="PANTHER" id="PTHR32196:SF21">
    <property type="entry name" value="ABC TRANSPORTER PERMEASE PROTEIN YPHD-RELATED"/>
    <property type="match status" value="1"/>
</dbReference>
<feature type="transmembrane region" description="Helical" evidence="8">
    <location>
        <begin position="46"/>
        <end position="64"/>
    </location>
</feature>
<evidence type="ECO:0000256" key="2">
    <source>
        <dbReference type="ARBA" id="ARBA00022448"/>
    </source>
</evidence>
<feature type="transmembrane region" description="Helical" evidence="8">
    <location>
        <begin position="161"/>
        <end position="181"/>
    </location>
</feature>
<keyword evidence="7 8" id="KW-0472">Membrane</keyword>
<evidence type="ECO:0000256" key="4">
    <source>
        <dbReference type="ARBA" id="ARBA00022519"/>
    </source>
</evidence>
<evidence type="ECO:0000313" key="9">
    <source>
        <dbReference type="EMBL" id="QNM04629.1"/>
    </source>
</evidence>
<evidence type="ECO:0000256" key="7">
    <source>
        <dbReference type="ARBA" id="ARBA00023136"/>
    </source>
</evidence>
<dbReference type="InterPro" id="IPR037294">
    <property type="entry name" value="ABC_BtuC-like"/>
</dbReference>
<keyword evidence="5 8" id="KW-0812">Transmembrane</keyword>
<feature type="transmembrane region" description="Helical" evidence="8">
    <location>
        <begin position="13"/>
        <end position="34"/>
    </location>
</feature>
<evidence type="ECO:0000256" key="1">
    <source>
        <dbReference type="ARBA" id="ARBA00004651"/>
    </source>
</evidence>
<evidence type="ECO:0000256" key="8">
    <source>
        <dbReference type="SAM" id="Phobius"/>
    </source>
</evidence>
<dbReference type="SUPFAM" id="SSF81345">
    <property type="entry name" value="ABC transporter involved in vitamin B12 uptake, BtuC"/>
    <property type="match status" value="1"/>
</dbReference>
<reference evidence="9 10" key="1">
    <citation type="submission" date="2020-08" db="EMBL/GenBank/DDBJ databases">
        <authorList>
            <person name="Liu C."/>
            <person name="Sun Q."/>
        </authorList>
    </citation>
    <scope>NUCLEOTIDE SEQUENCE [LARGE SCALE GENOMIC DNA]</scope>
    <source>
        <strain evidence="9 10">NSJ-38</strain>
    </source>
</reference>
<keyword evidence="3" id="KW-1003">Cell membrane</keyword>
<evidence type="ECO:0000256" key="6">
    <source>
        <dbReference type="ARBA" id="ARBA00022989"/>
    </source>
</evidence>
<evidence type="ECO:0000256" key="3">
    <source>
        <dbReference type="ARBA" id="ARBA00022475"/>
    </source>
</evidence>
<evidence type="ECO:0000313" key="10">
    <source>
        <dbReference type="Proteomes" id="UP000515823"/>
    </source>
</evidence>
<dbReference type="InterPro" id="IPR001851">
    <property type="entry name" value="ABC_transp_permease"/>
</dbReference>
<dbReference type="RefSeq" id="WP_249301153.1">
    <property type="nucleotide sequence ID" value="NZ_CP060634.1"/>
</dbReference>
<feature type="transmembrane region" description="Helical" evidence="8">
    <location>
        <begin position="254"/>
        <end position="280"/>
    </location>
</feature>
<dbReference type="Pfam" id="PF02653">
    <property type="entry name" value="BPD_transp_2"/>
    <property type="match status" value="1"/>
</dbReference>
<dbReference type="GO" id="GO:0005886">
    <property type="term" value="C:plasma membrane"/>
    <property type="evidence" value="ECO:0007669"/>
    <property type="project" value="UniProtKB-SubCell"/>
</dbReference>
<dbReference type="Proteomes" id="UP000515823">
    <property type="component" value="Chromosome"/>
</dbReference>
<dbReference type="EMBL" id="CP060634">
    <property type="protein sequence ID" value="QNM04629.1"/>
    <property type="molecule type" value="Genomic_DNA"/>
</dbReference>
<dbReference type="GO" id="GO:0022857">
    <property type="term" value="F:transmembrane transporter activity"/>
    <property type="evidence" value="ECO:0007669"/>
    <property type="project" value="InterPro"/>
</dbReference>
<keyword evidence="4" id="KW-0997">Cell inner membrane</keyword>
<dbReference type="AlphaFoldDB" id="A0A7G9G1E7"/>
<protein>
    <submittedName>
        <fullName evidence="9">ABC transporter permease</fullName>
    </submittedName>
</protein>
<gene>
    <name evidence="9" type="ORF">H9Q78_09135</name>
</gene>
<keyword evidence="6 8" id="KW-1133">Transmembrane helix</keyword>
<sequence>MEMQKPKRDFHKILSRYSLVLILVVFMAVCAIANKHFLKPDNLLNVARQQSVILIIAFGEMLLITAGLLDLAAGAVVALAGVLAVSAYHVTHSIAATFAVAIGVSVVCNLLSGFMVTKFRTPPFIATLAIQTMARGAALFYTDGQNIYDLGKFTVVGQGSFLGIPIPVIIMLVTFAVIFYLTNHTRMGRSIYAIGGNEQAANASGIKVKSVKMKTYAIHGILVGIAAAVFVSRVNGAMPNGAQGYEFDAMTATIIGGTSFSGGVGSAFGTMIGAFIVGFLSNIMNLISVNSYIQQIVKGVIIAGAVIWDLYSKEKKTYKKGSKG</sequence>
<accession>A0A7G9G1E7</accession>
<organism evidence="9 10">
    <name type="scientific">Qiania dongpingensis</name>
    <dbReference type="NCBI Taxonomy" id="2763669"/>
    <lineage>
        <taxon>Bacteria</taxon>
        <taxon>Bacillati</taxon>
        <taxon>Bacillota</taxon>
        <taxon>Clostridia</taxon>
        <taxon>Lachnospirales</taxon>
        <taxon>Lachnospiraceae</taxon>
        <taxon>Qiania</taxon>
    </lineage>
</organism>
<feature type="transmembrane region" description="Helical" evidence="8">
    <location>
        <begin position="292"/>
        <end position="311"/>
    </location>
</feature>
<comment type="subcellular location">
    <subcellularLocation>
        <location evidence="1">Cell membrane</location>
        <topology evidence="1">Multi-pass membrane protein</topology>
    </subcellularLocation>
</comment>
<proteinExistence type="predicted"/>
<dbReference type="KEGG" id="qdo:H9Q78_09135"/>
<feature type="transmembrane region" description="Helical" evidence="8">
    <location>
        <begin position="94"/>
        <end position="116"/>
    </location>
</feature>
<name>A0A7G9G1E7_9FIRM</name>
<dbReference type="CDD" id="cd06579">
    <property type="entry name" value="TM_PBP1_transp_AraH_like"/>
    <property type="match status" value="1"/>
</dbReference>
<feature type="transmembrane region" description="Helical" evidence="8">
    <location>
        <begin position="216"/>
        <end position="234"/>
    </location>
</feature>
<dbReference type="PANTHER" id="PTHR32196">
    <property type="entry name" value="ABC TRANSPORTER PERMEASE PROTEIN YPHD-RELATED-RELATED"/>
    <property type="match status" value="1"/>
</dbReference>
<keyword evidence="10" id="KW-1185">Reference proteome</keyword>
<evidence type="ECO:0000256" key="5">
    <source>
        <dbReference type="ARBA" id="ARBA00022692"/>
    </source>
</evidence>
<keyword evidence="2" id="KW-0813">Transport</keyword>